<reference evidence="2 3" key="1">
    <citation type="journal article" date="2023" name="Plants (Basel)">
        <title>Bridging the Gap: Combining Genomics and Transcriptomics Approaches to Understand Stylosanthes scabra, an Orphan Legume from the Brazilian Caatinga.</title>
        <authorList>
            <person name="Ferreira-Neto J.R.C."/>
            <person name="da Silva M.D."/>
            <person name="Binneck E."/>
            <person name="de Melo N.F."/>
            <person name="da Silva R.H."/>
            <person name="de Melo A.L.T.M."/>
            <person name="Pandolfi V."/>
            <person name="Bustamante F.O."/>
            <person name="Brasileiro-Vidal A.C."/>
            <person name="Benko-Iseppon A.M."/>
        </authorList>
    </citation>
    <scope>NUCLEOTIDE SEQUENCE [LARGE SCALE GENOMIC DNA]</scope>
    <source>
        <tissue evidence="2">Leaves</tissue>
    </source>
</reference>
<organism evidence="2 3">
    <name type="scientific">Stylosanthes scabra</name>
    <dbReference type="NCBI Taxonomy" id="79078"/>
    <lineage>
        <taxon>Eukaryota</taxon>
        <taxon>Viridiplantae</taxon>
        <taxon>Streptophyta</taxon>
        <taxon>Embryophyta</taxon>
        <taxon>Tracheophyta</taxon>
        <taxon>Spermatophyta</taxon>
        <taxon>Magnoliopsida</taxon>
        <taxon>eudicotyledons</taxon>
        <taxon>Gunneridae</taxon>
        <taxon>Pentapetalae</taxon>
        <taxon>rosids</taxon>
        <taxon>fabids</taxon>
        <taxon>Fabales</taxon>
        <taxon>Fabaceae</taxon>
        <taxon>Papilionoideae</taxon>
        <taxon>50 kb inversion clade</taxon>
        <taxon>dalbergioids sensu lato</taxon>
        <taxon>Dalbergieae</taxon>
        <taxon>Pterocarpus clade</taxon>
        <taxon>Stylosanthes</taxon>
    </lineage>
</organism>
<dbReference type="EMBL" id="JASCZI010090920">
    <property type="protein sequence ID" value="MED6147802.1"/>
    <property type="molecule type" value="Genomic_DNA"/>
</dbReference>
<feature type="region of interest" description="Disordered" evidence="1">
    <location>
        <begin position="1"/>
        <end position="89"/>
    </location>
</feature>
<name>A0ABU6TGG7_9FABA</name>
<feature type="region of interest" description="Disordered" evidence="1">
    <location>
        <begin position="193"/>
        <end position="219"/>
    </location>
</feature>
<evidence type="ECO:0000313" key="2">
    <source>
        <dbReference type="EMBL" id="MED6147802.1"/>
    </source>
</evidence>
<dbReference type="Proteomes" id="UP001341840">
    <property type="component" value="Unassembled WGS sequence"/>
</dbReference>
<evidence type="ECO:0000256" key="1">
    <source>
        <dbReference type="SAM" id="MobiDB-lite"/>
    </source>
</evidence>
<gene>
    <name evidence="2" type="ORF">PIB30_047122</name>
</gene>
<feature type="compositionally biased region" description="Basic residues" evidence="1">
    <location>
        <begin position="195"/>
        <end position="211"/>
    </location>
</feature>
<sequence>MKEVDSMVPVMEEAETSRVEATQSLRALEGRELDGGSHMNFELEPILDGPQTNHTANGPAKDKEQDMDTPALNGVASPTITQSLQDDRRTEDVIVERRIAARLEDHKRDGENAWVGPKINSTANQSKREATIPESDSSSLSAPPGFEMFLRENEKKEEARVIRKVVRTRNAPYMWRSNRRASTKLKEYVVEKARRTSKKRAKKGKGNRNKGKNNIDNLAGLNGEEDEIEDWEDDIDETWQVAYKSGVAAESEQSTKKYLLEMAATSKDNCAEGSTKKTRCRKRNCNFEETKAKEFKEFEVKLIGDNIAFDWSGCQRSTAAVV</sequence>
<evidence type="ECO:0000313" key="3">
    <source>
        <dbReference type="Proteomes" id="UP001341840"/>
    </source>
</evidence>
<protein>
    <submittedName>
        <fullName evidence="2">Uncharacterized protein</fullName>
    </submittedName>
</protein>
<keyword evidence="3" id="KW-1185">Reference proteome</keyword>
<feature type="region of interest" description="Disordered" evidence="1">
    <location>
        <begin position="111"/>
        <end position="144"/>
    </location>
</feature>
<comment type="caution">
    <text evidence="2">The sequence shown here is derived from an EMBL/GenBank/DDBJ whole genome shotgun (WGS) entry which is preliminary data.</text>
</comment>
<accession>A0ABU6TGG7</accession>
<proteinExistence type="predicted"/>